<evidence type="ECO:0000313" key="3">
    <source>
        <dbReference type="Proteomes" id="UP001183226"/>
    </source>
</evidence>
<dbReference type="Proteomes" id="UP001183226">
    <property type="component" value="Unassembled WGS sequence"/>
</dbReference>
<name>A0ABU2KNM2_9ACTN</name>
<sequence>MNADTPSPDPVHGSAPTPIDTSVPHSARVWNYWLGGKDNYAADREAGDQFLQRFPQVPAFARQGRGFLMRAVTYLAREAGIRQFLDLGTGMPTANNTHEVAQAHAPESSIVYIDNDPLVLAHAHALLVGTPEGTTDYIHADIRDPETVVAMVRERLDFDRPIALVLMGVLGHIDADEVPRIISALVEALPGGSYLALWDGTDTDPGVLAALEEYNANAPLPYRHRSPEWIASLFDGLEVVEPGLVPCPQWRPAPTEVGTDSGAPSGAPSLAGVGRKP</sequence>
<dbReference type="PIRSF" id="PIRSF017393">
    <property type="entry name" value="MTase_SAV2177"/>
    <property type="match status" value="1"/>
</dbReference>
<proteinExistence type="predicted"/>
<dbReference type="RefSeq" id="WP_311543308.1">
    <property type="nucleotide sequence ID" value="NZ_JAVREK010000002.1"/>
</dbReference>
<dbReference type="GO" id="GO:0008168">
    <property type="term" value="F:methyltransferase activity"/>
    <property type="evidence" value="ECO:0007669"/>
    <property type="project" value="UniProtKB-KW"/>
</dbReference>
<comment type="caution">
    <text evidence="2">The sequence shown here is derived from an EMBL/GenBank/DDBJ whole genome shotgun (WGS) entry which is preliminary data.</text>
</comment>
<dbReference type="InterPro" id="IPR029063">
    <property type="entry name" value="SAM-dependent_MTases_sf"/>
</dbReference>
<accession>A0ABU2KNM2</accession>
<dbReference type="EC" id="2.1.1.-" evidence="2"/>
<evidence type="ECO:0000313" key="2">
    <source>
        <dbReference type="EMBL" id="MDT0300869.1"/>
    </source>
</evidence>
<gene>
    <name evidence="2" type="ORF">RM446_01945</name>
</gene>
<dbReference type="SUPFAM" id="SSF53335">
    <property type="entry name" value="S-adenosyl-L-methionine-dependent methyltransferases"/>
    <property type="match status" value="1"/>
</dbReference>
<dbReference type="Gene3D" id="3.40.50.150">
    <property type="entry name" value="Vaccinia Virus protein VP39"/>
    <property type="match status" value="1"/>
</dbReference>
<dbReference type="InterPro" id="IPR006764">
    <property type="entry name" value="SAM_dep_MeTrfase_SAV2177_type"/>
</dbReference>
<dbReference type="GO" id="GO:0032259">
    <property type="term" value="P:methylation"/>
    <property type="evidence" value="ECO:0007669"/>
    <property type="project" value="UniProtKB-KW"/>
</dbReference>
<protein>
    <submittedName>
        <fullName evidence="2">SAM-dependent methyltransferase</fullName>
        <ecNumber evidence="2">2.1.1.-</ecNumber>
    </submittedName>
</protein>
<feature type="region of interest" description="Disordered" evidence="1">
    <location>
        <begin position="1"/>
        <end position="20"/>
    </location>
</feature>
<keyword evidence="2" id="KW-0808">Transferase</keyword>
<evidence type="ECO:0000256" key="1">
    <source>
        <dbReference type="SAM" id="MobiDB-lite"/>
    </source>
</evidence>
<organism evidence="2 3">
    <name type="scientific">Streptomonospora wellingtoniae</name>
    <dbReference type="NCBI Taxonomy" id="3075544"/>
    <lineage>
        <taxon>Bacteria</taxon>
        <taxon>Bacillati</taxon>
        <taxon>Actinomycetota</taxon>
        <taxon>Actinomycetes</taxon>
        <taxon>Streptosporangiales</taxon>
        <taxon>Nocardiopsidaceae</taxon>
        <taxon>Streptomonospora</taxon>
    </lineage>
</organism>
<dbReference type="Pfam" id="PF04672">
    <property type="entry name" value="Methyltransf_19"/>
    <property type="match status" value="1"/>
</dbReference>
<keyword evidence="2" id="KW-0489">Methyltransferase</keyword>
<reference evidence="3" key="1">
    <citation type="submission" date="2023-07" db="EMBL/GenBank/DDBJ databases">
        <title>30 novel species of actinomycetes from the DSMZ collection.</title>
        <authorList>
            <person name="Nouioui I."/>
        </authorList>
    </citation>
    <scope>NUCLEOTIDE SEQUENCE [LARGE SCALE GENOMIC DNA]</scope>
    <source>
        <strain evidence="3">DSM 45055</strain>
    </source>
</reference>
<keyword evidence="3" id="KW-1185">Reference proteome</keyword>
<dbReference type="EMBL" id="JAVREK010000002">
    <property type="protein sequence ID" value="MDT0300869.1"/>
    <property type="molecule type" value="Genomic_DNA"/>
</dbReference>
<feature type="region of interest" description="Disordered" evidence="1">
    <location>
        <begin position="250"/>
        <end position="277"/>
    </location>
</feature>